<dbReference type="PANTHER" id="PTHR47893">
    <property type="entry name" value="REGULATORY PROTEIN PCHR"/>
    <property type="match status" value="1"/>
</dbReference>
<evidence type="ECO:0000313" key="5">
    <source>
        <dbReference type="Proteomes" id="UP001220610"/>
    </source>
</evidence>
<dbReference type="PROSITE" id="PS01124">
    <property type="entry name" value="HTH_ARAC_FAMILY_2"/>
    <property type="match status" value="1"/>
</dbReference>
<evidence type="ECO:0000259" key="3">
    <source>
        <dbReference type="PROSITE" id="PS01124"/>
    </source>
</evidence>
<dbReference type="EMBL" id="CP119311">
    <property type="protein sequence ID" value="WEK38261.1"/>
    <property type="molecule type" value="Genomic_DNA"/>
</dbReference>
<gene>
    <name evidence="4" type="ORF">P0Y53_12205</name>
</gene>
<proteinExistence type="predicted"/>
<protein>
    <submittedName>
        <fullName evidence="4">AraC family transcriptional regulator</fullName>
    </submittedName>
</protein>
<evidence type="ECO:0000256" key="1">
    <source>
        <dbReference type="ARBA" id="ARBA00023015"/>
    </source>
</evidence>
<evidence type="ECO:0000313" key="4">
    <source>
        <dbReference type="EMBL" id="WEK38261.1"/>
    </source>
</evidence>
<accession>A0AAJ5WU43</accession>
<keyword evidence="1" id="KW-0805">Transcription regulation</keyword>
<dbReference type="InterPro" id="IPR053142">
    <property type="entry name" value="PchR_regulatory_protein"/>
</dbReference>
<dbReference type="Pfam" id="PF12833">
    <property type="entry name" value="HTH_18"/>
    <property type="match status" value="1"/>
</dbReference>
<organism evidence="4 5">
    <name type="scientific">Candidatus Pseudobacter hemicellulosilyticus</name>
    <dbReference type="NCBI Taxonomy" id="3121375"/>
    <lineage>
        <taxon>Bacteria</taxon>
        <taxon>Pseudomonadati</taxon>
        <taxon>Bacteroidota</taxon>
        <taxon>Chitinophagia</taxon>
        <taxon>Chitinophagales</taxon>
        <taxon>Chitinophagaceae</taxon>
        <taxon>Pseudobacter</taxon>
    </lineage>
</organism>
<dbReference type="Proteomes" id="UP001220610">
    <property type="component" value="Chromosome"/>
</dbReference>
<dbReference type="AlphaFoldDB" id="A0AAJ5WU43"/>
<dbReference type="Gene3D" id="1.10.10.60">
    <property type="entry name" value="Homeodomain-like"/>
    <property type="match status" value="2"/>
</dbReference>
<dbReference type="PANTHER" id="PTHR47893:SF1">
    <property type="entry name" value="REGULATORY PROTEIN PCHR"/>
    <property type="match status" value="1"/>
</dbReference>
<sequence length="116" mass="13710">MKLRSQDLEALETAKQIIMKDYRWNISIYTLSHRVCINERKLKEGFRQIYNISVHAYLIQIRMEKAIELLSFSDKPIEMVAKMVGYKNRSSFSREFKKFYGKPPSLSEDIVNNKTA</sequence>
<dbReference type="SUPFAM" id="SSF46689">
    <property type="entry name" value="Homeodomain-like"/>
    <property type="match status" value="2"/>
</dbReference>
<evidence type="ECO:0000256" key="2">
    <source>
        <dbReference type="ARBA" id="ARBA00023163"/>
    </source>
</evidence>
<dbReference type="GO" id="GO:0003700">
    <property type="term" value="F:DNA-binding transcription factor activity"/>
    <property type="evidence" value="ECO:0007669"/>
    <property type="project" value="InterPro"/>
</dbReference>
<dbReference type="InterPro" id="IPR009057">
    <property type="entry name" value="Homeodomain-like_sf"/>
</dbReference>
<dbReference type="InterPro" id="IPR018060">
    <property type="entry name" value="HTH_AraC"/>
</dbReference>
<dbReference type="GO" id="GO:0043565">
    <property type="term" value="F:sequence-specific DNA binding"/>
    <property type="evidence" value="ECO:0007669"/>
    <property type="project" value="InterPro"/>
</dbReference>
<name>A0AAJ5WU43_9BACT</name>
<reference evidence="4" key="1">
    <citation type="submission" date="2023-03" db="EMBL/GenBank/DDBJ databases">
        <title>Andean soil-derived lignocellulolytic bacterial consortium as a source of novel taxa and putative plastic-active enzymes.</title>
        <authorList>
            <person name="Diaz-Garcia L."/>
            <person name="Chuvochina M."/>
            <person name="Feuerriegel G."/>
            <person name="Bunk B."/>
            <person name="Sproer C."/>
            <person name="Streit W.R."/>
            <person name="Rodriguez L.M."/>
            <person name="Overmann J."/>
            <person name="Jimenez D.J."/>
        </authorList>
    </citation>
    <scope>NUCLEOTIDE SEQUENCE</scope>
    <source>
        <strain evidence="4">MAG 7</strain>
    </source>
</reference>
<dbReference type="SMART" id="SM00342">
    <property type="entry name" value="HTH_ARAC"/>
    <property type="match status" value="1"/>
</dbReference>
<keyword evidence="2" id="KW-0804">Transcription</keyword>
<feature type="domain" description="HTH araC/xylS-type" evidence="3">
    <location>
        <begin position="12"/>
        <end position="110"/>
    </location>
</feature>